<protein>
    <submittedName>
        <fullName evidence="2">Uncharacterized protein</fullName>
    </submittedName>
</protein>
<dbReference type="AlphaFoldDB" id="A0A9W5UUQ2"/>
<gene>
    <name evidence="2" type="ORF">Vse01_41520</name>
</gene>
<feature type="compositionally biased region" description="Basic and acidic residues" evidence="1">
    <location>
        <begin position="1"/>
        <end position="11"/>
    </location>
</feature>
<organism evidence="2 3">
    <name type="scientific">Micromonospora sediminimaris</name>
    <dbReference type="NCBI Taxonomy" id="547162"/>
    <lineage>
        <taxon>Bacteria</taxon>
        <taxon>Bacillati</taxon>
        <taxon>Actinomycetota</taxon>
        <taxon>Actinomycetes</taxon>
        <taxon>Micromonosporales</taxon>
        <taxon>Micromonosporaceae</taxon>
        <taxon>Micromonospora</taxon>
    </lineage>
</organism>
<dbReference type="RefSeq" id="WP_093407875.1">
    <property type="nucleotide sequence ID" value="NZ_BOPD01000026.1"/>
</dbReference>
<feature type="region of interest" description="Disordered" evidence="1">
    <location>
        <begin position="1"/>
        <end position="29"/>
    </location>
</feature>
<evidence type="ECO:0000256" key="1">
    <source>
        <dbReference type="SAM" id="MobiDB-lite"/>
    </source>
</evidence>
<dbReference type="Proteomes" id="UP000607311">
    <property type="component" value="Unassembled WGS sequence"/>
</dbReference>
<name>A0A9W5UUQ2_9ACTN</name>
<keyword evidence="3" id="KW-1185">Reference proteome</keyword>
<evidence type="ECO:0000313" key="2">
    <source>
        <dbReference type="EMBL" id="GIJ35004.1"/>
    </source>
</evidence>
<reference evidence="2" key="1">
    <citation type="submission" date="2021-01" db="EMBL/GenBank/DDBJ databases">
        <title>Whole genome shotgun sequence of Verrucosispora sediminis NBRC 107745.</title>
        <authorList>
            <person name="Komaki H."/>
            <person name="Tamura T."/>
        </authorList>
    </citation>
    <scope>NUCLEOTIDE SEQUENCE</scope>
    <source>
        <strain evidence="2">NBRC 107745</strain>
    </source>
</reference>
<evidence type="ECO:0000313" key="3">
    <source>
        <dbReference type="Proteomes" id="UP000607311"/>
    </source>
</evidence>
<proteinExistence type="predicted"/>
<dbReference type="OrthoDB" id="4200690at2"/>
<dbReference type="EMBL" id="BOPD01000026">
    <property type="protein sequence ID" value="GIJ35004.1"/>
    <property type="molecule type" value="Genomic_DNA"/>
</dbReference>
<accession>A0A9W5UUQ2</accession>
<sequence>MTDALTSERPDSPTAVAPQPSPRPLTAFAGSPGRAVTILDAGASYDAVVLSPAPGTSMVRVLVDGQVRSVRADISAVPVTDPATALALTRQAVAWALTEQDSAVERARNLAEQRDEDRRRETSQLTEIRSYAIGQYREADITRDGLDSLLSRLDLDPYQPRHRVRFTISGSFDVIPDVYRDTEDTESDVRSYLRIDTDRVDNVEDDTVTIDVTADVEDLGD</sequence>
<comment type="caution">
    <text evidence="2">The sequence shown here is derived from an EMBL/GenBank/DDBJ whole genome shotgun (WGS) entry which is preliminary data.</text>
</comment>